<protein>
    <submittedName>
        <fullName evidence="1">Uncharacterized protein</fullName>
    </submittedName>
</protein>
<accession>A0A8X6NJ08</accession>
<organism evidence="1 2">
    <name type="scientific">Nephila pilipes</name>
    <name type="common">Giant wood spider</name>
    <name type="synonym">Nephila maculata</name>
    <dbReference type="NCBI Taxonomy" id="299642"/>
    <lineage>
        <taxon>Eukaryota</taxon>
        <taxon>Metazoa</taxon>
        <taxon>Ecdysozoa</taxon>
        <taxon>Arthropoda</taxon>
        <taxon>Chelicerata</taxon>
        <taxon>Arachnida</taxon>
        <taxon>Araneae</taxon>
        <taxon>Araneomorphae</taxon>
        <taxon>Entelegynae</taxon>
        <taxon>Araneoidea</taxon>
        <taxon>Nephilidae</taxon>
        <taxon>Nephila</taxon>
    </lineage>
</organism>
<dbReference type="AlphaFoldDB" id="A0A8X6NJ08"/>
<evidence type="ECO:0000313" key="2">
    <source>
        <dbReference type="Proteomes" id="UP000887013"/>
    </source>
</evidence>
<keyword evidence="2" id="KW-1185">Reference proteome</keyword>
<dbReference type="EMBL" id="BMAW01104636">
    <property type="protein sequence ID" value="GFT15543.1"/>
    <property type="molecule type" value="Genomic_DNA"/>
</dbReference>
<gene>
    <name evidence="1" type="ORF">NPIL_495141</name>
</gene>
<proteinExistence type="predicted"/>
<reference evidence="1" key="1">
    <citation type="submission" date="2020-08" db="EMBL/GenBank/DDBJ databases">
        <title>Multicomponent nature underlies the extraordinary mechanical properties of spider dragline silk.</title>
        <authorList>
            <person name="Kono N."/>
            <person name="Nakamura H."/>
            <person name="Mori M."/>
            <person name="Yoshida Y."/>
            <person name="Ohtoshi R."/>
            <person name="Malay A.D."/>
            <person name="Moran D.A.P."/>
            <person name="Tomita M."/>
            <person name="Numata K."/>
            <person name="Arakawa K."/>
        </authorList>
    </citation>
    <scope>NUCLEOTIDE SEQUENCE</scope>
</reference>
<dbReference type="Proteomes" id="UP000887013">
    <property type="component" value="Unassembled WGS sequence"/>
</dbReference>
<evidence type="ECO:0000313" key="1">
    <source>
        <dbReference type="EMBL" id="GFT15543.1"/>
    </source>
</evidence>
<sequence>KLVIALPEYILSVRLDRYSPRRIRNHGCKVNPLFCRWCGVPPGSAKSGLVRMLNSIKIAGGWMYCC</sequence>
<feature type="non-terminal residue" evidence="1">
    <location>
        <position position="1"/>
    </location>
</feature>
<comment type="caution">
    <text evidence="1">The sequence shown here is derived from an EMBL/GenBank/DDBJ whole genome shotgun (WGS) entry which is preliminary data.</text>
</comment>
<name>A0A8X6NJ08_NEPPI</name>